<evidence type="ECO:0000256" key="3">
    <source>
        <dbReference type="ARBA" id="ARBA00022692"/>
    </source>
</evidence>
<evidence type="ECO:0000256" key="7">
    <source>
        <dbReference type="SAM" id="Phobius"/>
    </source>
</evidence>
<comment type="subcellular location">
    <subcellularLocation>
        <location evidence="1">Membrane</location>
        <topology evidence="1">Multi-pass membrane protein</topology>
    </subcellularLocation>
</comment>
<feature type="transmembrane region" description="Helical" evidence="7">
    <location>
        <begin position="381"/>
        <end position="398"/>
    </location>
</feature>
<feature type="transmembrane region" description="Helical" evidence="7">
    <location>
        <begin position="516"/>
        <end position="540"/>
    </location>
</feature>
<feature type="transmembrane region" description="Helical" evidence="7">
    <location>
        <begin position="206"/>
        <end position="227"/>
    </location>
</feature>
<protein>
    <submittedName>
        <fullName evidence="9">Putative transporter mfs2</fullName>
    </submittedName>
</protein>
<keyword evidence="12" id="KW-1185">Reference proteome</keyword>
<reference evidence="10 12" key="2">
    <citation type="submission" date="2023-09" db="EMBL/GenBank/DDBJ databases">
        <title>Complete-Gapless Cercospora beticola genome.</title>
        <authorList>
            <person name="Wyatt N.A."/>
            <person name="Spanner R.E."/>
            <person name="Bolton M.D."/>
        </authorList>
    </citation>
    <scope>NUCLEOTIDE SEQUENCE [LARGE SCALE GENOMIC DNA]</scope>
    <source>
        <strain evidence="10">Cb09-40</strain>
    </source>
</reference>
<feature type="domain" description="Major facilitator superfamily (MFS) profile" evidence="8">
    <location>
        <begin position="108"/>
        <end position="538"/>
    </location>
</feature>
<feature type="transmembrane region" description="Helical" evidence="7">
    <location>
        <begin position="485"/>
        <end position="504"/>
    </location>
</feature>
<gene>
    <name evidence="9" type="ORF">CB0940_08586</name>
    <name evidence="10" type="ORF">RHO25_009814</name>
</gene>
<evidence type="ECO:0000259" key="8">
    <source>
        <dbReference type="PROSITE" id="PS50850"/>
    </source>
</evidence>
<dbReference type="Gene3D" id="1.20.1250.20">
    <property type="entry name" value="MFS general substrate transporter like domains"/>
    <property type="match status" value="1"/>
</dbReference>
<dbReference type="InterPro" id="IPR020846">
    <property type="entry name" value="MFS_dom"/>
</dbReference>
<dbReference type="GO" id="GO:0022857">
    <property type="term" value="F:transmembrane transporter activity"/>
    <property type="evidence" value="ECO:0007669"/>
    <property type="project" value="InterPro"/>
</dbReference>
<dbReference type="PANTHER" id="PTHR23502:SF61">
    <property type="entry name" value="MULTIDRUG TRANSPORTER, PUTATIVE (AFU_ORTHOLOGUE AFUA_3G02780)-RELATED"/>
    <property type="match status" value="1"/>
</dbReference>
<dbReference type="PROSITE" id="PS50850">
    <property type="entry name" value="MFS"/>
    <property type="match status" value="1"/>
</dbReference>
<feature type="transmembrane region" description="Helical" evidence="7">
    <location>
        <begin position="451"/>
        <end position="473"/>
    </location>
</feature>
<accession>A0A2G5HQP5</accession>
<feature type="transmembrane region" description="Helical" evidence="7">
    <location>
        <begin position="426"/>
        <end position="445"/>
    </location>
</feature>
<feature type="transmembrane region" description="Helical" evidence="7">
    <location>
        <begin position="270"/>
        <end position="288"/>
    </location>
</feature>
<dbReference type="EMBL" id="CP134189">
    <property type="protein sequence ID" value="WPB05164.1"/>
    <property type="molecule type" value="Genomic_DNA"/>
</dbReference>
<dbReference type="Proteomes" id="UP000230605">
    <property type="component" value="Chromosome 6"/>
</dbReference>
<evidence type="ECO:0000313" key="10">
    <source>
        <dbReference type="EMBL" id="WPB05164.1"/>
    </source>
</evidence>
<proteinExistence type="inferred from homology"/>
<comment type="similarity">
    <text evidence="2">Belongs to the major facilitator superfamily.</text>
</comment>
<evidence type="ECO:0000256" key="5">
    <source>
        <dbReference type="ARBA" id="ARBA00023136"/>
    </source>
</evidence>
<sequence>MPADRDFEEGHGSVDKSNYDFRYNSIATSGSGYSKEHHSQVEYAQQGGPHIAIAAAPHPHRDQHDAEAAALHQKLGLRPNEHIQIIDWNGPDDPENPFNWSNAYKWTATLTTCFISILTGIPAGAYGAASNQMSEAWHIDQSGFPYLSFALTTWNIGAAFFPLLFVPLTESTGRMPGYFAAYILFIIWLIPSALSPNFATILITRFFGGGASSVAITIVAGTITDIWKGDRARSTPMAVFGMTSVVGIALGPFVGGAIQSSSTLSWRWIYYIQIIYCVAFLPAFYLILSETRGDVILATRAKKLRKQGHRTAYARSELNKPSLATALKISFLRPTKMLCTEPVVIMFTLWVSFAWGLLFLFQSSVPLVMSAIYPHFTTFQLTLIQLAISAGAIIAWLLNPFQDRLYFSSAGRNTERPGKPIPEARLYTSVPGSLIFGAAMIWFGVSNHPNISFWVPTIALGAFGIGVYSIYLAVTNYLADAYEKYAASALSAAGLGRNALGAFLPLATPAMYNNLGFVTASCLLGGLAIALTLAPLALLWKGEAIRARSPFMLDATLDEGEAEERRESVARRWSEHHGGASMVERKRSSVLPDSRVGTQNFRGV</sequence>
<feature type="transmembrane region" description="Helical" evidence="7">
    <location>
        <begin position="106"/>
        <end position="126"/>
    </location>
</feature>
<evidence type="ECO:0000313" key="9">
    <source>
        <dbReference type="EMBL" id="PIA94850.1"/>
    </source>
</evidence>
<dbReference type="GO" id="GO:0005886">
    <property type="term" value="C:plasma membrane"/>
    <property type="evidence" value="ECO:0007669"/>
    <property type="project" value="TreeGrafter"/>
</dbReference>
<keyword evidence="5 7" id="KW-0472">Membrane</keyword>
<feature type="region of interest" description="Disordered" evidence="6">
    <location>
        <begin position="568"/>
        <end position="589"/>
    </location>
</feature>
<feature type="transmembrane region" description="Helical" evidence="7">
    <location>
        <begin position="177"/>
        <end position="194"/>
    </location>
</feature>
<dbReference type="SUPFAM" id="SSF103473">
    <property type="entry name" value="MFS general substrate transporter"/>
    <property type="match status" value="1"/>
</dbReference>
<evidence type="ECO:0000256" key="2">
    <source>
        <dbReference type="ARBA" id="ARBA00008335"/>
    </source>
</evidence>
<dbReference type="InterPro" id="IPR011701">
    <property type="entry name" value="MFS"/>
</dbReference>
<feature type="transmembrane region" description="Helical" evidence="7">
    <location>
        <begin position="239"/>
        <end position="258"/>
    </location>
</feature>
<dbReference type="AlphaFoldDB" id="A0A2G5HQP5"/>
<dbReference type="FunFam" id="1.20.1250.20:FF:000082">
    <property type="entry name" value="MFS multidrug transporter, putative"/>
    <property type="match status" value="1"/>
</dbReference>
<name>A0A2G5HQP5_CERBT</name>
<evidence type="ECO:0000256" key="4">
    <source>
        <dbReference type="ARBA" id="ARBA00022989"/>
    </source>
</evidence>
<dbReference type="InterPro" id="IPR036259">
    <property type="entry name" value="MFS_trans_sf"/>
</dbReference>
<evidence type="ECO:0000313" key="12">
    <source>
        <dbReference type="Proteomes" id="UP001302367"/>
    </source>
</evidence>
<dbReference type="Proteomes" id="UP001302367">
    <property type="component" value="Chromosome 6"/>
</dbReference>
<feature type="compositionally biased region" description="Basic and acidic residues" evidence="6">
    <location>
        <begin position="568"/>
        <end position="587"/>
    </location>
</feature>
<evidence type="ECO:0000256" key="1">
    <source>
        <dbReference type="ARBA" id="ARBA00004141"/>
    </source>
</evidence>
<evidence type="ECO:0000313" key="11">
    <source>
        <dbReference type="Proteomes" id="UP000230605"/>
    </source>
</evidence>
<organism evidence="9 11">
    <name type="scientific">Cercospora beticola</name>
    <name type="common">Sugarbeet leaf spot fungus</name>
    <dbReference type="NCBI Taxonomy" id="122368"/>
    <lineage>
        <taxon>Eukaryota</taxon>
        <taxon>Fungi</taxon>
        <taxon>Dikarya</taxon>
        <taxon>Ascomycota</taxon>
        <taxon>Pezizomycotina</taxon>
        <taxon>Dothideomycetes</taxon>
        <taxon>Dothideomycetidae</taxon>
        <taxon>Mycosphaerellales</taxon>
        <taxon>Mycosphaerellaceae</taxon>
        <taxon>Cercospora</taxon>
    </lineage>
</organism>
<keyword evidence="4 7" id="KW-1133">Transmembrane helix</keyword>
<feature type="transmembrane region" description="Helical" evidence="7">
    <location>
        <begin position="146"/>
        <end position="165"/>
    </location>
</feature>
<reference evidence="9 11" key="1">
    <citation type="submission" date="2015-10" db="EMBL/GenBank/DDBJ databases">
        <title>The cercosporin biosynthetic gene cluster was horizontally transferred to several fungal lineages and shown to be expanded in Cercospora beticola based on microsynteny with recipient genomes.</title>
        <authorList>
            <person name="De Jonge R."/>
            <person name="Ebert M.K."/>
            <person name="Suttle J.C."/>
            <person name="Jurick Ii W.M."/>
            <person name="Secor G.A."/>
            <person name="Thomma B.P."/>
            <person name="Van De Peer Y."/>
            <person name="Bolton M.D."/>
        </authorList>
    </citation>
    <scope>NUCLEOTIDE SEQUENCE [LARGE SCALE GENOMIC DNA]</scope>
    <source>
        <strain evidence="9 11">09-40</strain>
    </source>
</reference>
<keyword evidence="3 7" id="KW-0812">Transmembrane</keyword>
<dbReference type="PANTHER" id="PTHR23502">
    <property type="entry name" value="MAJOR FACILITATOR SUPERFAMILY"/>
    <property type="match status" value="1"/>
</dbReference>
<dbReference type="EMBL" id="LKMD01000104">
    <property type="protein sequence ID" value="PIA94850.1"/>
    <property type="molecule type" value="Genomic_DNA"/>
</dbReference>
<dbReference type="Pfam" id="PF07690">
    <property type="entry name" value="MFS_1"/>
    <property type="match status" value="1"/>
</dbReference>
<feature type="transmembrane region" description="Helical" evidence="7">
    <location>
        <begin position="343"/>
        <end position="361"/>
    </location>
</feature>
<dbReference type="OrthoDB" id="4426556at2759"/>
<evidence type="ECO:0000256" key="6">
    <source>
        <dbReference type="SAM" id="MobiDB-lite"/>
    </source>
</evidence>